<evidence type="ECO:0000256" key="5">
    <source>
        <dbReference type="ARBA" id="ARBA00022898"/>
    </source>
</evidence>
<dbReference type="AlphaFoldDB" id="A0A495EEF5"/>
<dbReference type="PROSITE" id="PS00599">
    <property type="entry name" value="AA_TRANSFER_CLASS_2"/>
    <property type="match status" value="1"/>
</dbReference>
<evidence type="ECO:0000256" key="2">
    <source>
        <dbReference type="ARBA" id="ARBA00005189"/>
    </source>
</evidence>
<evidence type="ECO:0000313" key="9">
    <source>
        <dbReference type="EMBL" id="RKR15049.1"/>
    </source>
</evidence>
<dbReference type="GO" id="GO:0009102">
    <property type="term" value="P:biotin biosynthetic process"/>
    <property type="evidence" value="ECO:0007669"/>
    <property type="project" value="TreeGrafter"/>
</dbReference>
<dbReference type="Gene3D" id="3.40.640.10">
    <property type="entry name" value="Type I PLP-dependent aspartate aminotransferase-like (Major domain)"/>
    <property type="match status" value="1"/>
</dbReference>
<comment type="caution">
    <text evidence="9">The sequence shown here is derived from an EMBL/GenBank/DDBJ whole genome shotgun (WGS) entry which is preliminary data.</text>
</comment>
<evidence type="ECO:0000256" key="6">
    <source>
        <dbReference type="RuleBase" id="RU003693"/>
    </source>
</evidence>
<dbReference type="InterPro" id="IPR015422">
    <property type="entry name" value="PyrdxlP-dep_Trfase_small"/>
</dbReference>
<dbReference type="Gene3D" id="3.90.1150.10">
    <property type="entry name" value="Aspartate Aminotransferase, domain 1"/>
    <property type="match status" value="1"/>
</dbReference>
<dbReference type="OrthoDB" id="9807157at2"/>
<evidence type="ECO:0000313" key="10">
    <source>
        <dbReference type="Proteomes" id="UP000269412"/>
    </source>
</evidence>
<comment type="similarity">
    <text evidence="3">Belongs to the class-II pyridoxal-phosphate-dependent aminotransferase family. BioF subfamily.</text>
</comment>
<dbReference type="GO" id="GO:0030170">
    <property type="term" value="F:pyridoxal phosphate binding"/>
    <property type="evidence" value="ECO:0007669"/>
    <property type="project" value="InterPro"/>
</dbReference>
<dbReference type="EMBL" id="RBIQ01000007">
    <property type="protein sequence ID" value="RKR15049.1"/>
    <property type="molecule type" value="Genomic_DNA"/>
</dbReference>
<dbReference type="SUPFAM" id="SSF53383">
    <property type="entry name" value="PLP-dependent transferases"/>
    <property type="match status" value="1"/>
</dbReference>
<dbReference type="PANTHER" id="PTHR13693:SF77">
    <property type="entry name" value="8-AMINO-7-OXONONANOATE SYNTHASE"/>
    <property type="match status" value="1"/>
</dbReference>
<proteinExistence type="inferred from homology"/>
<name>A0A495EEF5_9FLAO</name>
<dbReference type="GO" id="GO:0016740">
    <property type="term" value="F:transferase activity"/>
    <property type="evidence" value="ECO:0007669"/>
    <property type="project" value="UniProtKB-KW"/>
</dbReference>
<evidence type="ECO:0000256" key="1">
    <source>
        <dbReference type="ARBA" id="ARBA00001933"/>
    </source>
</evidence>
<evidence type="ECO:0000256" key="7">
    <source>
        <dbReference type="SAM" id="Coils"/>
    </source>
</evidence>
<gene>
    <name evidence="9" type="ORF">CLV91_1131</name>
</gene>
<dbReference type="InterPro" id="IPR004839">
    <property type="entry name" value="Aminotransferase_I/II_large"/>
</dbReference>
<dbReference type="RefSeq" id="WP_121064789.1">
    <property type="nucleotide sequence ID" value="NZ_RBIQ01000007.1"/>
</dbReference>
<evidence type="ECO:0000256" key="4">
    <source>
        <dbReference type="ARBA" id="ARBA00022679"/>
    </source>
</evidence>
<evidence type="ECO:0000259" key="8">
    <source>
        <dbReference type="Pfam" id="PF00155"/>
    </source>
</evidence>
<sequence length="384" mass="42592">MRNFPTILNKKLKKRKQEAALRSLPVASNLVDFSSNDYLGFATNETLYANTFQLLLNKGVSHNGATGSRLISGNHDLYTDLEQNLASFFKSDSALVFNSGYDANLGFFSAIPQRGDIILFDALIHASIRDGILLSNAKSYKYSHNSIVDLEEKINQAIQKDFEGEVYIVTESIFSMDGDCPDIETLLKFSKKNDFHLIVDEAHAVGVFGDEGEGLVQQNKAYKDVFARIVTFGKAFGSHGAAVLGSEQLKEYLVNFSRSFIYTTALPPHTIATITAAVKFVTEKEGEKARKDLKEKIELFKKKVKDLKLQDLFIPSNSAIQCCLIPGNGKVKKVAEKLQEKGFNVKAILAPTVPEGQERLRFCIHSHNSKEEIGLVLQILASCI</sequence>
<evidence type="ECO:0000256" key="3">
    <source>
        <dbReference type="ARBA" id="ARBA00010008"/>
    </source>
</evidence>
<keyword evidence="7" id="KW-0175">Coiled coil</keyword>
<keyword evidence="4" id="KW-0808">Transferase</keyword>
<feature type="domain" description="Aminotransferase class I/classII large" evidence="8">
    <location>
        <begin position="29"/>
        <end position="373"/>
    </location>
</feature>
<comment type="cofactor">
    <cofactor evidence="1 6">
        <name>pyridoxal 5'-phosphate</name>
        <dbReference type="ChEBI" id="CHEBI:597326"/>
    </cofactor>
</comment>
<dbReference type="Proteomes" id="UP000269412">
    <property type="component" value="Unassembled WGS sequence"/>
</dbReference>
<organism evidence="9 10">
    <name type="scientific">Maribacter vaceletii</name>
    <dbReference type="NCBI Taxonomy" id="1206816"/>
    <lineage>
        <taxon>Bacteria</taxon>
        <taxon>Pseudomonadati</taxon>
        <taxon>Bacteroidota</taxon>
        <taxon>Flavobacteriia</taxon>
        <taxon>Flavobacteriales</taxon>
        <taxon>Flavobacteriaceae</taxon>
        <taxon>Maribacter</taxon>
    </lineage>
</organism>
<protein>
    <submittedName>
        <fullName evidence="9">8-amino-7-oxononanoate synthase</fullName>
    </submittedName>
</protein>
<dbReference type="InterPro" id="IPR001917">
    <property type="entry name" value="Aminotrans_II_pyridoxalP_BS"/>
</dbReference>
<dbReference type="InterPro" id="IPR050087">
    <property type="entry name" value="AON_synthase_class-II"/>
</dbReference>
<accession>A0A495EEF5</accession>
<keyword evidence="10" id="KW-1185">Reference proteome</keyword>
<dbReference type="InterPro" id="IPR015424">
    <property type="entry name" value="PyrdxlP-dep_Trfase"/>
</dbReference>
<dbReference type="Pfam" id="PF00155">
    <property type="entry name" value="Aminotran_1_2"/>
    <property type="match status" value="1"/>
</dbReference>
<feature type="coiled-coil region" evidence="7">
    <location>
        <begin position="283"/>
        <end position="310"/>
    </location>
</feature>
<dbReference type="PANTHER" id="PTHR13693">
    <property type="entry name" value="CLASS II AMINOTRANSFERASE/8-AMINO-7-OXONONANOATE SYNTHASE"/>
    <property type="match status" value="1"/>
</dbReference>
<dbReference type="InterPro" id="IPR015421">
    <property type="entry name" value="PyrdxlP-dep_Trfase_major"/>
</dbReference>
<comment type="pathway">
    <text evidence="2">Lipid metabolism.</text>
</comment>
<reference evidence="9 10" key="1">
    <citation type="submission" date="2018-10" db="EMBL/GenBank/DDBJ databases">
        <title>Genomic Encyclopedia of Archaeal and Bacterial Type Strains, Phase II (KMG-II): from individual species to whole genera.</title>
        <authorList>
            <person name="Goeker M."/>
        </authorList>
    </citation>
    <scope>NUCLEOTIDE SEQUENCE [LARGE SCALE GENOMIC DNA]</scope>
    <source>
        <strain evidence="9 10">DSM 25230</strain>
    </source>
</reference>
<keyword evidence="5 6" id="KW-0663">Pyridoxal phosphate</keyword>